<feature type="compositionally biased region" description="Basic and acidic residues" evidence="1">
    <location>
        <begin position="104"/>
        <end position="132"/>
    </location>
</feature>
<organism evidence="2 3">
    <name type="scientific">Cymbomonas tetramitiformis</name>
    <dbReference type="NCBI Taxonomy" id="36881"/>
    <lineage>
        <taxon>Eukaryota</taxon>
        <taxon>Viridiplantae</taxon>
        <taxon>Chlorophyta</taxon>
        <taxon>Pyramimonadophyceae</taxon>
        <taxon>Pyramimonadales</taxon>
        <taxon>Pyramimonadaceae</taxon>
        <taxon>Cymbomonas</taxon>
    </lineage>
</organism>
<protein>
    <submittedName>
        <fullName evidence="2">Uncharacterized protein</fullName>
    </submittedName>
</protein>
<proteinExistence type="predicted"/>
<keyword evidence="3" id="KW-1185">Reference proteome</keyword>
<evidence type="ECO:0000256" key="1">
    <source>
        <dbReference type="SAM" id="MobiDB-lite"/>
    </source>
</evidence>
<accession>A0AAE0G1Y5</accession>
<feature type="region of interest" description="Disordered" evidence="1">
    <location>
        <begin position="1"/>
        <end position="180"/>
    </location>
</feature>
<sequence length="180" mass="19866">AGPEPPAHGWGVDWIFRQSKGPVKGGSRDKKPADKKSVGIKASARESSVKERLPAKEKVLANEEVPAKEESTKARGAKEREAMKGDVGQTDARTAARIRPSGLRVRDDPPRPSEEERAAARAAARAEARTEARAQAQAAREREKLLEERAERIRAREARERETARTTARMPRPRPAVSPR</sequence>
<dbReference type="EMBL" id="LGRX02010952">
    <property type="protein sequence ID" value="KAK3269436.1"/>
    <property type="molecule type" value="Genomic_DNA"/>
</dbReference>
<comment type="caution">
    <text evidence="2">The sequence shown here is derived from an EMBL/GenBank/DDBJ whole genome shotgun (WGS) entry which is preliminary data.</text>
</comment>
<name>A0AAE0G1Y5_9CHLO</name>
<evidence type="ECO:0000313" key="2">
    <source>
        <dbReference type="EMBL" id="KAK3269436.1"/>
    </source>
</evidence>
<dbReference type="Proteomes" id="UP001190700">
    <property type="component" value="Unassembled WGS sequence"/>
</dbReference>
<feature type="non-terminal residue" evidence="2">
    <location>
        <position position="1"/>
    </location>
</feature>
<reference evidence="2 3" key="1">
    <citation type="journal article" date="2015" name="Genome Biol. Evol.">
        <title>Comparative Genomics of a Bacterivorous Green Alga Reveals Evolutionary Causalities and Consequences of Phago-Mixotrophic Mode of Nutrition.</title>
        <authorList>
            <person name="Burns J.A."/>
            <person name="Paasch A."/>
            <person name="Narechania A."/>
            <person name="Kim E."/>
        </authorList>
    </citation>
    <scope>NUCLEOTIDE SEQUENCE [LARGE SCALE GENOMIC DNA]</scope>
    <source>
        <strain evidence="2 3">PLY_AMNH</strain>
    </source>
</reference>
<feature type="compositionally biased region" description="Basic and acidic residues" evidence="1">
    <location>
        <begin position="139"/>
        <end position="164"/>
    </location>
</feature>
<evidence type="ECO:0000313" key="3">
    <source>
        <dbReference type="Proteomes" id="UP001190700"/>
    </source>
</evidence>
<dbReference type="AlphaFoldDB" id="A0AAE0G1Y5"/>
<gene>
    <name evidence="2" type="ORF">CYMTET_22122</name>
</gene>
<feature type="compositionally biased region" description="Basic and acidic residues" evidence="1">
    <location>
        <begin position="26"/>
        <end position="84"/>
    </location>
</feature>